<gene>
    <name evidence="2" type="ORF">GGI25_004339</name>
</gene>
<proteinExistence type="predicted"/>
<dbReference type="EMBL" id="JANBTW010000057">
    <property type="protein sequence ID" value="KAJ2674399.1"/>
    <property type="molecule type" value="Genomic_DNA"/>
</dbReference>
<feature type="transmembrane region" description="Helical" evidence="1">
    <location>
        <begin position="621"/>
        <end position="637"/>
    </location>
</feature>
<evidence type="ECO:0000256" key="1">
    <source>
        <dbReference type="SAM" id="Phobius"/>
    </source>
</evidence>
<organism evidence="2 3">
    <name type="scientific">Coemansia spiralis</name>
    <dbReference type="NCBI Taxonomy" id="417178"/>
    <lineage>
        <taxon>Eukaryota</taxon>
        <taxon>Fungi</taxon>
        <taxon>Fungi incertae sedis</taxon>
        <taxon>Zoopagomycota</taxon>
        <taxon>Kickxellomycotina</taxon>
        <taxon>Kickxellomycetes</taxon>
        <taxon>Kickxellales</taxon>
        <taxon>Kickxellaceae</taxon>
        <taxon>Coemansia</taxon>
    </lineage>
</organism>
<keyword evidence="1" id="KW-0812">Transmembrane</keyword>
<feature type="transmembrane region" description="Helical" evidence="1">
    <location>
        <begin position="439"/>
        <end position="456"/>
    </location>
</feature>
<keyword evidence="1" id="KW-0472">Membrane</keyword>
<evidence type="ECO:0000313" key="2">
    <source>
        <dbReference type="EMBL" id="KAJ2674399.1"/>
    </source>
</evidence>
<dbReference type="Proteomes" id="UP001151518">
    <property type="component" value="Unassembled WGS sequence"/>
</dbReference>
<keyword evidence="1" id="KW-1133">Transmembrane helix</keyword>
<feature type="transmembrane region" description="Helical" evidence="1">
    <location>
        <begin position="551"/>
        <end position="571"/>
    </location>
</feature>
<name>A0A9W8G6S6_9FUNG</name>
<evidence type="ECO:0000313" key="3">
    <source>
        <dbReference type="Proteomes" id="UP001151518"/>
    </source>
</evidence>
<feature type="transmembrane region" description="Helical" evidence="1">
    <location>
        <begin position="462"/>
        <end position="485"/>
    </location>
</feature>
<accession>A0A9W8G6S6</accession>
<reference evidence="2" key="1">
    <citation type="submission" date="2022-07" db="EMBL/GenBank/DDBJ databases">
        <title>Phylogenomic reconstructions and comparative analyses of Kickxellomycotina fungi.</title>
        <authorList>
            <person name="Reynolds N.K."/>
            <person name="Stajich J.E."/>
            <person name="Barry K."/>
            <person name="Grigoriev I.V."/>
            <person name="Crous P."/>
            <person name="Smith M.E."/>
        </authorList>
    </citation>
    <scope>NUCLEOTIDE SEQUENCE</scope>
    <source>
        <strain evidence="2">NRRL 3115</strain>
    </source>
</reference>
<feature type="transmembrane region" description="Helical" evidence="1">
    <location>
        <begin position="404"/>
        <end position="427"/>
    </location>
</feature>
<sequence>MALRRCGRACCLAIDKAARLCFYLFIALIFAAATAAIFSFAWFHSRPKTLVAYDGNPSNGAPLPPGFPFIPGSYHNGKSLTYIRMAWQEMAWEQPFMYEAKVYISQLDSVPDDDGEFFDKAQMVWHIGPQNLENRYPLFRNSFTVNIPSSLYTTKPSRYSFTHVKPLFMFIFIQRVGQFTPHPNLKDPYILVGMVPIIEWRPQERITKRNGGAITTRIGDCTLFVQKSVNLALVLETHIFKPSHFPPYLLRANNSRAEEPYNTDLYLPPLHSNTFTNNIAPMQPLEAAENKDGITIYSPTFNIDMEIRGIQLGWLSAKESLTNLAKSISEASTNKTAHVLLKTTEGGIPTHSVVASFKGPLADKKASEFLDAQGKAEQYMVNKITTKGPLANKRILEFLMHHSILAVIVAGVCAIMVFILTLLVIRLQYKFYLGPISKLAGVSRVAIAISCLLTINDCAAKMYTIGILGNLYEFIPLILNIRILFRFFDPLNKLCSLFSRRSQPDNLQQLQVEAVDIGVKDDSLFGKEKPSRSVQRIKTAREQVDSFINRSAPICVPAIYGLLAIYVFIAGRYTDPWNYAYKSDFCAHQSGLLPILYSLLPQIAINYKVQSGSLIPPSIPFFKVATFCLVMVCRLAFKFEVYRVSFADYSEFLCYLVMFGQWLIYLKAKQD</sequence>
<dbReference type="OrthoDB" id="378564at2759"/>
<comment type="caution">
    <text evidence="2">The sequence shown here is derived from an EMBL/GenBank/DDBJ whole genome shotgun (WGS) entry which is preliminary data.</text>
</comment>
<feature type="transmembrane region" description="Helical" evidence="1">
    <location>
        <begin position="20"/>
        <end position="43"/>
    </location>
</feature>
<protein>
    <submittedName>
        <fullName evidence="2">Uncharacterized protein</fullName>
    </submittedName>
</protein>
<dbReference type="AlphaFoldDB" id="A0A9W8G6S6"/>
<feature type="transmembrane region" description="Helical" evidence="1">
    <location>
        <begin position="649"/>
        <end position="666"/>
    </location>
</feature>